<sequence>MGGALWDKYTANTCMITYGTGEIGFVVVSAFIGAAEIKGVSTFINTLDKMDAVGQVMNGVFRISGKVLKPVLSASGKGIKYVLREGATFVKRIELRPGSNLYCGFAAVEVNLKNKIAAVSDNNLADKVNTAIAEEGGVEKLPVDESGNALVG</sequence>
<proteinExistence type="predicted"/>
<name>A0ABS9SI40_9BACT</name>
<protein>
    <submittedName>
        <fullName evidence="1">Uncharacterized protein</fullName>
    </submittedName>
</protein>
<reference evidence="1 2" key="1">
    <citation type="submission" date="2022-02" db="EMBL/GenBank/DDBJ databases">
        <authorList>
            <person name="Min J."/>
        </authorList>
    </citation>
    <scope>NUCLEOTIDE SEQUENCE [LARGE SCALE GENOMIC DNA]</scope>
    <source>
        <strain evidence="1 2">GR10-1</strain>
    </source>
</reference>
<accession>A0ABS9SI40</accession>
<keyword evidence="2" id="KW-1185">Reference proteome</keyword>
<gene>
    <name evidence="1" type="ORF">MKP09_08710</name>
</gene>
<evidence type="ECO:0000313" key="1">
    <source>
        <dbReference type="EMBL" id="MCH5597981.1"/>
    </source>
</evidence>
<comment type="caution">
    <text evidence="1">The sequence shown here is derived from an EMBL/GenBank/DDBJ whole genome shotgun (WGS) entry which is preliminary data.</text>
</comment>
<dbReference type="RefSeq" id="WP_240827330.1">
    <property type="nucleotide sequence ID" value="NZ_JAKWBL010000001.1"/>
</dbReference>
<organism evidence="1 2">
    <name type="scientific">Niabella ginsengisoli</name>
    <dbReference type="NCBI Taxonomy" id="522298"/>
    <lineage>
        <taxon>Bacteria</taxon>
        <taxon>Pseudomonadati</taxon>
        <taxon>Bacteroidota</taxon>
        <taxon>Chitinophagia</taxon>
        <taxon>Chitinophagales</taxon>
        <taxon>Chitinophagaceae</taxon>
        <taxon>Niabella</taxon>
    </lineage>
</organism>
<evidence type="ECO:0000313" key="2">
    <source>
        <dbReference type="Proteomes" id="UP001202248"/>
    </source>
</evidence>
<dbReference type="Proteomes" id="UP001202248">
    <property type="component" value="Unassembled WGS sequence"/>
</dbReference>
<dbReference type="EMBL" id="JAKWBL010000001">
    <property type="protein sequence ID" value="MCH5597981.1"/>
    <property type="molecule type" value="Genomic_DNA"/>
</dbReference>